<dbReference type="PROSITE" id="PS50885">
    <property type="entry name" value="HAMP"/>
    <property type="match status" value="1"/>
</dbReference>
<evidence type="ECO:0000256" key="5">
    <source>
        <dbReference type="SAM" id="Phobius"/>
    </source>
</evidence>
<feature type="transmembrane region" description="Helical" evidence="5">
    <location>
        <begin position="36"/>
        <end position="56"/>
    </location>
</feature>
<keyword evidence="5" id="KW-0812">Transmembrane</keyword>
<dbReference type="EMBL" id="RSEJ01000011">
    <property type="protein sequence ID" value="NBI53326.1"/>
    <property type="molecule type" value="Genomic_DNA"/>
</dbReference>
<feature type="transmembrane region" description="Helical" evidence="5">
    <location>
        <begin position="7"/>
        <end position="24"/>
    </location>
</feature>
<dbReference type="PANTHER" id="PTHR32089">
    <property type="entry name" value="METHYL-ACCEPTING CHEMOTAXIS PROTEIN MCPB"/>
    <property type="match status" value="1"/>
</dbReference>
<comment type="similarity">
    <text evidence="3">Belongs to the methyl-accepting chemotaxis (MCP) protein family.</text>
</comment>
<feature type="domain" description="Methyl-accepting transducer" evidence="6">
    <location>
        <begin position="400"/>
        <end position="636"/>
    </location>
</feature>
<evidence type="ECO:0000259" key="8">
    <source>
        <dbReference type="PROSITE" id="PS51753"/>
    </source>
</evidence>
<dbReference type="Pfam" id="PF00672">
    <property type="entry name" value="HAMP"/>
    <property type="match status" value="1"/>
</dbReference>
<evidence type="ECO:0000256" key="2">
    <source>
        <dbReference type="ARBA" id="ARBA00023224"/>
    </source>
</evidence>
<feature type="domain" description="HAMP" evidence="7">
    <location>
        <begin position="343"/>
        <end position="395"/>
    </location>
</feature>
<comment type="caution">
    <text evidence="9">The sequence shown here is derived from an EMBL/GenBank/DDBJ whole genome shotgun (WGS) entry which is preliminary data.</text>
</comment>
<evidence type="ECO:0000256" key="4">
    <source>
        <dbReference type="PROSITE-ProRule" id="PRU00284"/>
    </source>
</evidence>
<dbReference type="Gene3D" id="1.10.287.950">
    <property type="entry name" value="Methyl-accepting chemotaxis protein"/>
    <property type="match status" value="1"/>
</dbReference>
<dbReference type="CDD" id="cd11386">
    <property type="entry name" value="MCP_signal"/>
    <property type="match status" value="1"/>
</dbReference>
<dbReference type="InterPro" id="IPR004089">
    <property type="entry name" value="MCPsignal_dom"/>
</dbReference>
<feature type="domain" description="HBM" evidence="8">
    <location>
        <begin position="63"/>
        <end position="316"/>
    </location>
</feature>
<keyword evidence="10" id="KW-1185">Reference proteome</keyword>
<dbReference type="Pfam" id="PF00015">
    <property type="entry name" value="MCPsignal"/>
    <property type="match status" value="1"/>
</dbReference>
<accession>A0ABW9YHR4</accession>
<protein>
    <submittedName>
        <fullName evidence="9">Methyl-accepting chemotaxis protein</fullName>
    </submittedName>
</protein>
<feature type="transmembrane region" description="Helical" evidence="5">
    <location>
        <begin position="316"/>
        <end position="341"/>
    </location>
</feature>
<keyword evidence="5" id="KW-0472">Membrane</keyword>
<dbReference type="SMART" id="SM00304">
    <property type="entry name" value="HAMP"/>
    <property type="match status" value="1"/>
</dbReference>
<evidence type="ECO:0000259" key="6">
    <source>
        <dbReference type="PROSITE" id="PS50111"/>
    </source>
</evidence>
<dbReference type="PANTHER" id="PTHR32089:SF120">
    <property type="entry name" value="METHYL-ACCEPTING CHEMOTAXIS PROTEIN TLPQ"/>
    <property type="match status" value="1"/>
</dbReference>
<dbReference type="InterPro" id="IPR032255">
    <property type="entry name" value="HBM"/>
</dbReference>
<gene>
    <name evidence="9" type="ORF">EIZ48_12130</name>
</gene>
<dbReference type="InterPro" id="IPR003660">
    <property type="entry name" value="HAMP_dom"/>
</dbReference>
<evidence type="ECO:0000259" key="7">
    <source>
        <dbReference type="PROSITE" id="PS50885"/>
    </source>
</evidence>
<keyword evidence="5" id="KW-1133">Transmembrane helix</keyword>
<comment type="subcellular location">
    <subcellularLocation>
        <location evidence="1">Membrane</location>
    </subcellularLocation>
</comment>
<evidence type="ECO:0000256" key="3">
    <source>
        <dbReference type="ARBA" id="ARBA00029447"/>
    </source>
</evidence>
<dbReference type="Proteomes" id="UP000738517">
    <property type="component" value="Unassembled WGS sequence"/>
</dbReference>
<evidence type="ECO:0000313" key="10">
    <source>
        <dbReference type="Proteomes" id="UP000738517"/>
    </source>
</evidence>
<name>A0ABW9YHR4_9GAMM</name>
<dbReference type="PROSITE" id="PS51753">
    <property type="entry name" value="HBM"/>
    <property type="match status" value="1"/>
</dbReference>
<dbReference type="SMART" id="SM00283">
    <property type="entry name" value="MA"/>
    <property type="match status" value="1"/>
</dbReference>
<organism evidence="9 10">
    <name type="scientific">Photobacterium alginatilyticum</name>
    <dbReference type="NCBI Taxonomy" id="1775171"/>
    <lineage>
        <taxon>Bacteria</taxon>
        <taxon>Pseudomonadati</taxon>
        <taxon>Pseudomonadota</taxon>
        <taxon>Gammaproteobacteria</taxon>
        <taxon>Vibrionales</taxon>
        <taxon>Vibrionaceae</taxon>
        <taxon>Photobacterium</taxon>
    </lineage>
</organism>
<dbReference type="PROSITE" id="PS50111">
    <property type="entry name" value="CHEMOTAXIS_TRANSDUC_2"/>
    <property type="match status" value="1"/>
</dbReference>
<evidence type="ECO:0000313" key="9">
    <source>
        <dbReference type="EMBL" id="NBI53326.1"/>
    </source>
</evidence>
<evidence type="ECO:0000256" key="1">
    <source>
        <dbReference type="ARBA" id="ARBA00004370"/>
    </source>
</evidence>
<reference evidence="9 10" key="1">
    <citation type="journal article" date="2017" name="Int. J. Syst. Evol. Microbiol.">
        <title>Photobacterium alginatilyticum sp. nov., a marine bacterium isolated from bottom seawater.</title>
        <authorList>
            <person name="Wang X."/>
            <person name="Wang Y."/>
            <person name="Yang X."/>
            <person name="Sun H."/>
            <person name="Li B."/>
            <person name="Zhang X.H."/>
        </authorList>
    </citation>
    <scope>NUCLEOTIDE SEQUENCE [LARGE SCALE GENOMIC DNA]</scope>
    <source>
        <strain evidence="9 10">P03D4</strain>
    </source>
</reference>
<sequence>MHTNNQFVCIFYCLITFTATRLLMFNIQNLKVGTKLSFGFGLILILMSFLTMNAFLGFTSLEKDVDTADDVNRMVKFIKEARINEKNYVIRGTDSSVSGINKVVNDLISLAEEKKSNADEQDDKVNMDRMIAATRAYHREFNNYMDLKQRGQQASEIMRERARDVDLLLTSIRQDHKTAYQALIAAQAEGERIAQEIEKGDDANRLIKWMLETRRAEKNFMLSLDNQYATRVEENIVDMTQLMNELKSRYRTTKHKKMADKVLENVGQYTVSFNNYVNYASNMEKANDAMLVNAREAESLADGIRKIQKTRLADNIWTIEATSIVLALFGIVAGLVVSVIITRQIVRPLHEAVAMTQKIAEGDLTLDIQANRKDEIGDLFAAIGTMSRHLQQVMVRLNDSINHIATASEELSAVTTQTSAGVNAQKSDIEQVATAMTEMNATSQEVANRANSTSEAVKQANQQTQKGNELVAGTVQGMNQLASDVEKSAGVIQKVRDDSESIASVLDVIKGIADQTNLLALNAAIEAARAGEFGRGFAVVADEVRALAQKTQDSTVEIESMITTLKTGSESAVTEMGNSQQQVQQMVTMAEDVNQTLAAITEEVATITDMNLQIANAAKEQSDVAEDVNVRINAIQDVSDQTAAASDQTSASSQELAKLGEELQALITRFKL</sequence>
<dbReference type="SMART" id="SM01358">
    <property type="entry name" value="HBM"/>
    <property type="match status" value="1"/>
</dbReference>
<keyword evidence="2 4" id="KW-0807">Transducer</keyword>
<dbReference type="CDD" id="cd06225">
    <property type="entry name" value="HAMP"/>
    <property type="match status" value="1"/>
</dbReference>
<dbReference type="SUPFAM" id="SSF58104">
    <property type="entry name" value="Methyl-accepting chemotaxis protein (MCP) signaling domain"/>
    <property type="match status" value="1"/>
</dbReference>
<proteinExistence type="inferred from homology"/>